<dbReference type="Pfam" id="PF00400">
    <property type="entry name" value="WD40"/>
    <property type="match status" value="3"/>
</dbReference>
<evidence type="ECO:0000256" key="2">
    <source>
        <dbReference type="ARBA" id="ARBA00022737"/>
    </source>
</evidence>
<protein>
    <recommendedName>
        <fullName evidence="6">WD40 repeat domain-containing protein</fullName>
    </recommendedName>
</protein>
<dbReference type="InterPro" id="IPR020472">
    <property type="entry name" value="WD40_PAC1"/>
</dbReference>
<dbReference type="RefSeq" id="WP_406699741.1">
    <property type="nucleotide sequence ID" value="NZ_CP155447.1"/>
</dbReference>
<dbReference type="InterPro" id="IPR001680">
    <property type="entry name" value="WD40_rpt"/>
</dbReference>
<dbReference type="PANTHER" id="PTHR19879:SF9">
    <property type="entry name" value="TRANSCRIPTION INITIATION FACTOR TFIID SUBUNIT 5"/>
    <property type="match status" value="1"/>
</dbReference>
<reference evidence="5" key="1">
    <citation type="submission" date="2024-05" db="EMBL/GenBank/DDBJ databases">
        <title>Planctomycetes of the genus Singulisphaera possess chitinolytic capabilities.</title>
        <authorList>
            <person name="Ivanova A."/>
        </authorList>
    </citation>
    <scope>NUCLEOTIDE SEQUENCE</scope>
    <source>
        <strain evidence="5">Ch08T</strain>
    </source>
</reference>
<dbReference type="PANTHER" id="PTHR19879">
    <property type="entry name" value="TRANSCRIPTION INITIATION FACTOR TFIID"/>
    <property type="match status" value="1"/>
</dbReference>
<organism evidence="5">
    <name type="scientific">Singulisphaera sp. Ch08</name>
    <dbReference type="NCBI Taxonomy" id="3120278"/>
    <lineage>
        <taxon>Bacteria</taxon>
        <taxon>Pseudomonadati</taxon>
        <taxon>Planctomycetota</taxon>
        <taxon>Planctomycetia</taxon>
        <taxon>Isosphaerales</taxon>
        <taxon>Isosphaeraceae</taxon>
        <taxon>Singulisphaera</taxon>
    </lineage>
</organism>
<gene>
    <name evidence="5" type="ORF">V5E97_12865</name>
</gene>
<feature type="region of interest" description="Disordered" evidence="4">
    <location>
        <begin position="1"/>
        <end position="29"/>
    </location>
</feature>
<evidence type="ECO:0000313" key="5">
    <source>
        <dbReference type="EMBL" id="XBH06893.1"/>
    </source>
</evidence>
<dbReference type="PRINTS" id="PR00320">
    <property type="entry name" value="GPROTEINBRPT"/>
</dbReference>
<dbReference type="AlphaFoldDB" id="A0AAU7CN56"/>
<dbReference type="Gene3D" id="2.130.10.10">
    <property type="entry name" value="YVTN repeat-like/Quinoprotein amine dehydrogenase"/>
    <property type="match status" value="2"/>
</dbReference>
<dbReference type="PROSITE" id="PS50082">
    <property type="entry name" value="WD_REPEATS_2"/>
    <property type="match status" value="3"/>
</dbReference>
<feature type="region of interest" description="Disordered" evidence="4">
    <location>
        <begin position="354"/>
        <end position="387"/>
    </location>
</feature>
<dbReference type="EMBL" id="CP155447">
    <property type="protein sequence ID" value="XBH06893.1"/>
    <property type="molecule type" value="Genomic_DNA"/>
</dbReference>
<evidence type="ECO:0008006" key="6">
    <source>
        <dbReference type="Google" id="ProtNLM"/>
    </source>
</evidence>
<evidence type="ECO:0000256" key="4">
    <source>
        <dbReference type="SAM" id="MobiDB-lite"/>
    </source>
</evidence>
<accession>A0AAU7CN56</accession>
<keyword evidence="2" id="KW-0677">Repeat</keyword>
<dbReference type="PROSITE" id="PS50294">
    <property type="entry name" value="WD_REPEATS_REGION"/>
    <property type="match status" value="2"/>
</dbReference>
<evidence type="ECO:0000256" key="3">
    <source>
        <dbReference type="PROSITE-ProRule" id="PRU00221"/>
    </source>
</evidence>
<dbReference type="InterPro" id="IPR019775">
    <property type="entry name" value="WD40_repeat_CS"/>
</dbReference>
<feature type="repeat" description="WD" evidence="3">
    <location>
        <begin position="284"/>
        <end position="318"/>
    </location>
</feature>
<feature type="compositionally biased region" description="Low complexity" evidence="4">
    <location>
        <begin position="356"/>
        <end position="369"/>
    </location>
</feature>
<name>A0AAU7CN56_9BACT</name>
<dbReference type="PROSITE" id="PS00678">
    <property type="entry name" value="WD_REPEATS_1"/>
    <property type="match status" value="2"/>
</dbReference>
<keyword evidence="1 3" id="KW-0853">WD repeat</keyword>
<feature type="repeat" description="WD" evidence="3">
    <location>
        <begin position="200"/>
        <end position="234"/>
    </location>
</feature>
<dbReference type="InterPro" id="IPR036322">
    <property type="entry name" value="WD40_repeat_dom_sf"/>
</dbReference>
<sequence>MFSASRPFVDSSGQTSAREDEPDADNPVGVPCRVKVVTRGLAFLLIVMLVGLDCLSQASRRSPAAFATCDRFSGSVKAMSLQAADGLLHGCIAEGKLTVWNPDLSGVQVGGSQGVAIDQAAMSPDGTTLGVADAKGVVSVWDLSNWRRRAEIPPRTARSSSLIFSQDSITLATADSLGVRLWDVSTANPIAGPRLDLPGVSGLAFDADDRCLAVGTKDGAVRLWDVAQGSQSASFRAHPVRVSSLAFSQDGRVLVTSSNLDQFARLWDITTGRLLRELDARSQIQEVAFAPGDRELATAAFDGSVRLWNVATGETRCVFSEGDGPVTALAFSAEGATLACGGIGVIRLYRHDESSRTTSRSRQASSTKRAAGDRTNGKMADTYSQID</sequence>
<dbReference type="InterPro" id="IPR015943">
    <property type="entry name" value="WD40/YVTN_repeat-like_dom_sf"/>
</dbReference>
<dbReference type="SMART" id="SM00320">
    <property type="entry name" value="WD40"/>
    <property type="match status" value="6"/>
</dbReference>
<proteinExistence type="predicted"/>
<feature type="repeat" description="WD" evidence="3">
    <location>
        <begin position="235"/>
        <end position="277"/>
    </location>
</feature>
<dbReference type="SUPFAM" id="SSF50978">
    <property type="entry name" value="WD40 repeat-like"/>
    <property type="match status" value="1"/>
</dbReference>
<evidence type="ECO:0000256" key="1">
    <source>
        <dbReference type="ARBA" id="ARBA00022574"/>
    </source>
</evidence>